<protein>
    <submittedName>
        <fullName evidence="1">Uncharacterized protein</fullName>
    </submittedName>
</protein>
<name>A0A2G2YM40_CAPAN</name>
<reference evidence="1 2" key="2">
    <citation type="journal article" date="2017" name="Genome Biol.">
        <title>New reference genome sequences of hot pepper reveal the massive evolution of plant disease-resistance genes by retroduplication.</title>
        <authorList>
            <person name="Kim S."/>
            <person name="Park J."/>
            <person name="Yeom S.I."/>
            <person name="Kim Y.M."/>
            <person name="Seo E."/>
            <person name="Kim K.T."/>
            <person name="Kim M.S."/>
            <person name="Lee J.M."/>
            <person name="Cheong K."/>
            <person name="Shin H.S."/>
            <person name="Kim S.B."/>
            <person name="Han K."/>
            <person name="Lee J."/>
            <person name="Park M."/>
            <person name="Lee H.A."/>
            <person name="Lee H.Y."/>
            <person name="Lee Y."/>
            <person name="Oh S."/>
            <person name="Lee J.H."/>
            <person name="Choi E."/>
            <person name="Choi E."/>
            <person name="Lee S.E."/>
            <person name="Jeon J."/>
            <person name="Kim H."/>
            <person name="Choi G."/>
            <person name="Song H."/>
            <person name="Lee J."/>
            <person name="Lee S.C."/>
            <person name="Kwon J.K."/>
            <person name="Lee H.Y."/>
            <person name="Koo N."/>
            <person name="Hong Y."/>
            <person name="Kim R.W."/>
            <person name="Kang W.H."/>
            <person name="Huh J.H."/>
            <person name="Kang B.C."/>
            <person name="Yang T.J."/>
            <person name="Lee Y.H."/>
            <person name="Bennetzen J.L."/>
            <person name="Choi D."/>
        </authorList>
    </citation>
    <scope>NUCLEOTIDE SEQUENCE [LARGE SCALE GENOMIC DNA]</scope>
    <source>
        <strain evidence="2">cv. CM334</strain>
    </source>
</reference>
<keyword evidence="2" id="KW-1185">Reference proteome</keyword>
<organism evidence="1 2">
    <name type="scientific">Capsicum annuum</name>
    <name type="common">Capsicum pepper</name>
    <dbReference type="NCBI Taxonomy" id="4072"/>
    <lineage>
        <taxon>Eukaryota</taxon>
        <taxon>Viridiplantae</taxon>
        <taxon>Streptophyta</taxon>
        <taxon>Embryophyta</taxon>
        <taxon>Tracheophyta</taxon>
        <taxon>Spermatophyta</taxon>
        <taxon>Magnoliopsida</taxon>
        <taxon>eudicotyledons</taxon>
        <taxon>Gunneridae</taxon>
        <taxon>Pentapetalae</taxon>
        <taxon>asterids</taxon>
        <taxon>lamiids</taxon>
        <taxon>Solanales</taxon>
        <taxon>Solanaceae</taxon>
        <taxon>Solanoideae</taxon>
        <taxon>Capsiceae</taxon>
        <taxon>Capsicum</taxon>
    </lineage>
</organism>
<accession>A0A2G2YM40</accession>
<dbReference type="Gramene" id="PHT70818">
    <property type="protein sequence ID" value="PHT70818"/>
    <property type="gene ID" value="T459_25922"/>
</dbReference>
<reference evidence="1 2" key="1">
    <citation type="journal article" date="2014" name="Nat. Genet.">
        <title>Genome sequence of the hot pepper provides insights into the evolution of pungency in Capsicum species.</title>
        <authorList>
            <person name="Kim S."/>
            <person name="Park M."/>
            <person name="Yeom S.I."/>
            <person name="Kim Y.M."/>
            <person name="Lee J.M."/>
            <person name="Lee H.A."/>
            <person name="Seo E."/>
            <person name="Choi J."/>
            <person name="Cheong K."/>
            <person name="Kim K.T."/>
            <person name="Jung K."/>
            <person name="Lee G.W."/>
            <person name="Oh S.K."/>
            <person name="Bae C."/>
            <person name="Kim S.B."/>
            <person name="Lee H.Y."/>
            <person name="Kim S.Y."/>
            <person name="Kim M.S."/>
            <person name="Kang B.C."/>
            <person name="Jo Y.D."/>
            <person name="Yang H.B."/>
            <person name="Jeong H.J."/>
            <person name="Kang W.H."/>
            <person name="Kwon J.K."/>
            <person name="Shin C."/>
            <person name="Lim J.Y."/>
            <person name="Park J.H."/>
            <person name="Huh J.H."/>
            <person name="Kim J.S."/>
            <person name="Kim B.D."/>
            <person name="Cohen O."/>
            <person name="Paran I."/>
            <person name="Suh M.C."/>
            <person name="Lee S.B."/>
            <person name="Kim Y.K."/>
            <person name="Shin Y."/>
            <person name="Noh S.J."/>
            <person name="Park J."/>
            <person name="Seo Y.S."/>
            <person name="Kwon S.Y."/>
            <person name="Kim H.A."/>
            <person name="Park J.M."/>
            <person name="Kim H.J."/>
            <person name="Choi S.B."/>
            <person name="Bosland P.W."/>
            <person name="Reeves G."/>
            <person name="Jo S.H."/>
            <person name="Lee B.W."/>
            <person name="Cho H.T."/>
            <person name="Choi H.S."/>
            <person name="Lee M.S."/>
            <person name="Yu Y."/>
            <person name="Do Choi Y."/>
            <person name="Park B.S."/>
            <person name="van Deynze A."/>
            <person name="Ashrafi H."/>
            <person name="Hill T."/>
            <person name="Kim W.T."/>
            <person name="Pai H.S."/>
            <person name="Ahn H.K."/>
            <person name="Yeam I."/>
            <person name="Giovannoni J.J."/>
            <person name="Rose J.K."/>
            <person name="Sorensen I."/>
            <person name="Lee S.J."/>
            <person name="Kim R.W."/>
            <person name="Choi I.Y."/>
            <person name="Choi B.S."/>
            <person name="Lim J.S."/>
            <person name="Lee Y.H."/>
            <person name="Choi D."/>
        </authorList>
    </citation>
    <scope>NUCLEOTIDE SEQUENCE [LARGE SCALE GENOMIC DNA]</scope>
    <source>
        <strain evidence="2">cv. CM334</strain>
    </source>
</reference>
<dbReference type="Proteomes" id="UP000222542">
    <property type="component" value="Unassembled WGS sequence"/>
</dbReference>
<dbReference type="EMBL" id="AYRZ02000010">
    <property type="protein sequence ID" value="PHT70818.1"/>
    <property type="molecule type" value="Genomic_DNA"/>
</dbReference>
<gene>
    <name evidence="1" type="ORF">T459_25922</name>
</gene>
<comment type="caution">
    <text evidence="1">The sequence shown here is derived from an EMBL/GenBank/DDBJ whole genome shotgun (WGS) entry which is preliminary data.</text>
</comment>
<evidence type="ECO:0000313" key="1">
    <source>
        <dbReference type="EMBL" id="PHT70818.1"/>
    </source>
</evidence>
<sequence length="106" mass="11551">MDKVIKMTSGCGCGKRRKSGIIGYLLNQSSDKLSITTTGGEAKLCRQLRFLLASFLAFRFSPTSQVAFGPPLAHPSPVFLACTSKKIISLILLLYRKAWANEVGLD</sequence>
<proteinExistence type="predicted"/>
<evidence type="ECO:0000313" key="2">
    <source>
        <dbReference type="Proteomes" id="UP000222542"/>
    </source>
</evidence>
<dbReference type="AlphaFoldDB" id="A0A2G2YM40"/>